<dbReference type="OrthoDB" id="1453484at2"/>
<organism evidence="1 2">
    <name type="scientific">Rubripirellula obstinata</name>
    <dbReference type="NCBI Taxonomy" id="406547"/>
    <lineage>
        <taxon>Bacteria</taxon>
        <taxon>Pseudomonadati</taxon>
        <taxon>Planctomycetota</taxon>
        <taxon>Planctomycetia</taxon>
        <taxon>Pirellulales</taxon>
        <taxon>Pirellulaceae</taxon>
        <taxon>Rubripirellula</taxon>
    </lineage>
</organism>
<comment type="caution">
    <text evidence="1">The sequence shown here is derived from an EMBL/GenBank/DDBJ whole genome shotgun (WGS) entry which is preliminary data.</text>
</comment>
<gene>
    <name evidence="1" type="ORF">LF1_05630</name>
</gene>
<evidence type="ECO:0000313" key="1">
    <source>
        <dbReference type="EMBL" id="KAA1258048.1"/>
    </source>
</evidence>
<dbReference type="Proteomes" id="UP000322699">
    <property type="component" value="Unassembled WGS sequence"/>
</dbReference>
<dbReference type="AlphaFoldDB" id="A0A5B1CA94"/>
<dbReference type="RefSeq" id="WP_068264265.1">
    <property type="nucleotide sequence ID" value="NZ_LWSK01000057.1"/>
</dbReference>
<accession>A0A5B1CA94</accession>
<proteinExistence type="predicted"/>
<sequence length="63" mass="7411">MAKIKRVRTKPCSRCTETNDVLYRVRIDEDGDWIFVCPACLEKVKPGNPHYQYGGTWKSKKRH</sequence>
<evidence type="ECO:0000313" key="2">
    <source>
        <dbReference type="Proteomes" id="UP000322699"/>
    </source>
</evidence>
<reference evidence="1 2" key="1">
    <citation type="submission" date="2019-08" db="EMBL/GenBank/DDBJ databases">
        <title>Deep-cultivation of Planctomycetes and their phenomic and genomic characterization uncovers novel biology.</title>
        <authorList>
            <person name="Wiegand S."/>
            <person name="Jogler M."/>
            <person name="Boedeker C."/>
            <person name="Pinto D."/>
            <person name="Vollmers J."/>
            <person name="Rivas-Marin E."/>
            <person name="Kohn T."/>
            <person name="Peeters S.H."/>
            <person name="Heuer A."/>
            <person name="Rast P."/>
            <person name="Oberbeckmann S."/>
            <person name="Bunk B."/>
            <person name="Jeske O."/>
            <person name="Meyerdierks A."/>
            <person name="Storesund J.E."/>
            <person name="Kallscheuer N."/>
            <person name="Luecker S."/>
            <person name="Lage O.M."/>
            <person name="Pohl T."/>
            <person name="Merkel B.J."/>
            <person name="Hornburger P."/>
            <person name="Mueller R.-W."/>
            <person name="Bruemmer F."/>
            <person name="Labrenz M."/>
            <person name="Spormann A.M."/>
            <person name="Op Den Camp H."/>
            <person name="Overmann J."/>
            <person name="Amann R."/>
            <person name="Jetten M.S.M."/>
            <person name="Mascher T."/>
            <person name="Medema M.H."/>
            <person name="Devos D.P."/>
            <person name="Kaster A.-K."/>
            <person name="Ovreas L."/>
            <person name="Rohde M."/>
            <person name="Galperin M.Y."/>
            <person name="Jogler C."/>
        </authorList>
    </citation>
    <scope>NUCLEOTIDE SEQUENCE [LARGE SCALE GENOMIC DNA]</scope>
    <source>
        <strain evidence="1 2">LF1</strain>
    </source>
</reference>
<dbReference type="EMBL" id="VRLW01000001">
    <property type="protein sequence ID" value="KAA1258048.1"/>
    <property type="molecule type" value="Genomic_DNA"/>
</dbReference>
<protein>
    <submittedName>
        <fullName evidence="1">Uncharacterized protein</fullName>
    </submittedName>
</protein>
<keyword evidence="2" id="KW-1185">Reference proteome</keyword>
<name>A0A5B1CA94_9BACT</name>